<sequence>MWTQTKSTEASGGEDIGSSFVKRRTSGVGRGTSIVERRGSGISSGADATPY</sequence>
<evidence type="ECO:0000256" key="1">
    <source>
        <dbReference type="SAM" id="MobiDB-lite"/>
    </source>
</evidence>
<evidence type="ECO:0000313" key="2">
    <source>
        <dbReference type="EMBL" id="ELP70943.1"/>
    </source>
</evidence>
<keyword evidence="3" id="KW-1185">Reference proteome</keyword>
<accession>L7FHR7</accession>
<feature type="compositionally biased region" description="Polar residues" evidence="1">
    <location>
        <begin position="1"/>
        <end position="10"/>
    </location>
</feature>
<feature type="region of interest" description="Disordered" evidence="1">
    <location>
        <begin position="1"/>
        <end position="51"/>
    </location>
</feature>
<evidence type="ECO:0000313" key="3">
    <source>
        <dbReference type="Proteomes" id="UP000010931"/>
    </source>
</evidence>
<dbReference type="Proteomes" id="UP000010931">
    <property type="component" value="Unassembled WGS sequence"/>
</dbReference>
<proteinExistence type="predicted"/>
<reference evidence="2 3" key="1">
    <citation type="journal article" date="2011" name="Plasmid">
        <title>Streptomyces turgidiscabies Car8 contains a modular pathogenicity island that shares virulence genes with other actinobacterial plant pathogens.</title>
        <authorList>
            <person name="Huguet-Tapia J.C."/>
            <person name="Badger J.H."/>
            <person name="Loria R."/>
            <person name="Pettis G.S."/>
        </authorList>
    </citation>
    <scope>NUCLEOTIDE SEQUENCE [LARGE SCALE GENOMIC DNA]</scope>
    <source>
        <strain evidence="2 3">Car8</strain>
    </source>
</reference>
<dbReference type="AlphaFoldDB" id="L7FHR7"/>
<name>L7FHR7_STRT8</name>
<gene>
    <name evidence="2" type="ORF">STRTUCAR8_05838</name>
</gene>
<comment type="caution">
    <text evidence="2">The sequence shown here is derived from an EMBL/GenBank/DDBJ whole genome shotgun (WGS) entry which is preliminary data.</text>
</comment>
<dbReference type="EMBL" id="AEJB01000024">
    <property type="protein sequence ID" value="ELP70943.1"/>
    <property type="molecule type" value="Genomic_DNA"/>
</dbReference>
<protein>
    <submittedName>
        <fullName evidence="2">Uncharacterized protein</fullName>
    </submittedName>
</protein>
<organism evidence="2 3">
    <name type="scientific">Streptomyces turgidiscabies (strain Car8)</name>
    <dbReference type="NCBI Taxonomy" id="698760"/>
    <lineage>
        <taxon>Bacteria</taxon>
        <taxon>Bacillati</taxon>
        <taxon>Actinomycetota</taxon>
        <taxon>Actinomycetes</taxon>
        <taxon>Kitasatosporales</taxon>
        <taxon>Streptomycetaceae</taxon>
        <taxon>Streptomyces</taxon>
    </lineage>
</organism>